<dbReference type="RefSeq" id="WP_285663688.1">
    <property type="nucleotide sequence ID" value="NZ_BSTX01000002.1"/>
</dbReference>
<proteinExistence type="predicted"/>
<dbReference type="SUPFAM" id="SSF48371">
    <property type="entry name" value="ARM repeat"/>
    <property type="match status" value="2"/>
</dbReference>
<keyword evidence="2" id="KW-1185">Reference proteome</keyword>
<dbReference type="Gene3D" id="1.25.10.10">
    <property type="entry name" value="Leucine-rich Repeat Variant"/>
    <property type="match status" value="2"/>
</dbReference>
<accession>A0A9W6SPU3</accession>
<evidence type="ECO:0000313" key="1">
    <source>
        <dbReference type="EMBL" id="GLZ78536.1"/>
    </source>
</evidence>
<dbReference type="AlphaFoldDB" id="A0A9W6SPU3"/>
<name>A0A9W6SPU3_9ACTN</name>
<protein>
    <recommendedName>
        <fullName evidence="3">Leucine rich repeat variant</fullName>
    </recommendedName>
</protein>
<evidence type="ECO:0000313" key="2">
    <source>
        <dbReference type="Proteomes" id="UP001165079"/>
    </source>
</evidence>
<evidence type="ECO:0008006" key="3">
    <source>
        <dbReference type="Google" id="ProtNLM"/>
    </source>
</evidence>
<dbReference type="InterPro" id="IPR011989">
    <property type="entry name" value="ARM-like"/>
</dbReference>
<gene>
    <name evidence="1" type="ORF">Afil01_33430</name>
</gene>
<dbReference type="EMBL" id="BSTX01000002">
    <property type="protein sequence ID" value="GLZ78536.1"/>
    <property type="molecule type" value="Genomic_DNA"/>
</dbReference>
<reference evidence="1" key="1">
    <citation type="submission" date="2023-03" db="EMBL/GenBank/DDBJ databases">
        <title>Actinorhabdospora filicis NBRC 111898.</title>
        <authorList>
            <person name="Ichikawa N."/>
            <person name="Sato H."/>
            <person name="Tonouchi N."/>
        </authorList>
    </citation>
    <scope>NUCLEOTIDE SEQUENCE</scope>
    <source>
        <strain evidence="1">NBRC 111898</strain>
    </source>
</reference>
<comment type="caution">
    <text evidence="1">The sequence shown here is derived from an EMBL/GenBank/DDBJ whole genome shotgun (WGS) entry which is preliminary data.</text>
</comment>
<dbReference type="Proteomes" id="UP001165079">
    <property type="component" value="Unassembled WGS sequence"/>
</dbReference>
<dbReference type="InterPro" id="IPR016024">
    <property type="entry name" value="ARM-type_fold"/>
</dbReference>
<organism evidence="1 2">
    <name type="scientific">Actinorhabdospora filicis</name>
    <dbReference type="NCBI Taxonomy" id="1785913"/>
    <lineage>
        <taxon>Bacteria</taxon>
        <taxon>Bacillati</taxon>
        <taxon>Actinomycetota</taxon>
        <taxon>Actinomycetes</taxon>
        <taxon>Micromonosporales</taxon>
        <taxon>Micromonosporaceae</taxon>
        <taxon>Actinorhabdospora</taxon>
    </lineage>
</organism>
<sequence>MPDAPIHLDRTIDGLARNPALPPALIRRLFAHRKGFGSVAGRPDLSGDMIAGILAEDDFWLTHSLALNRTLPDRFRIALAGHADPGIRAAVATAAERWPHGLFERLADDGDPLVRRRLAENEHGPDDLRARLARDPDPSVRAALAQWWTRAPESVRRLLLTDADDEVRAAACATYYRRLPHPVPPADLVPALLADPVTRAGAVRHCSLDGDVAHRLATDPDPAVRKAVAAHPELRPPIRDLLATDGDPGVALAIFARRDTPEALRATVHTRLTAETPPSPPDASDEALMDWLSAEAARHELAGLRLPWVTADPLPHVDSPYACFRASAARSGDLPAWAVTALLADEESAVRTTMAVNSSIPVDSGTAERIDRDHRPQKRTRWRPADTLALPVEVLRRLAHDPDPRMRQLTPRDPELPSHLADALAADSDDGVRLAIASHPGLRPETLTRLLGDPAESVAEAAASHPALPIAEMERLLVLAGLSRAR</sequence>